<accession>A0AAW2IWB7</accession>
<name>A0AAW2IWB7_9LAMI</name>
<sequence>MNEALLLPFTSKEITHALKEMHPLKSLGPDAIANRMKHFLNALISTSQAAFVPGGLITDNVLIAYELNHLIKHKNREAFSGMIPKVEDVSSITGVSVSRTAPPISHLLFADNTFIFCHASIEAMSCIGDTLCLFGKASRLKVNMSEYRRGMETGTCSNYRGGRGRAVLLKMVLHTIPTYAMSCFHLPDSFLRELESIMADFFWHSGKESKIHWLAWDKLCKPKSEGGLGFRRLQEQNLALLAKQAWRISLYPDSALHKVMSHKYFPGATFFEARLRACPSYTWRSIWAVRDILVAGLRWRVGNGRFLSIIDQLWLPRPKTFQLIGCLVSFQVDSKVEPLITSSKEWNEQLIGAEFYPADTKCILGISLRSGEVQDELIWHYESKGVFSVKSAYRLASELKEEGTCSQLAYSWNFIWKCKALP</sequence>
<organism evidence="1">
    <name type="scientific">Sesamum angustifolium</name>
    <dbReference type="NCBI Taxonomy" id="2727405"/>
    <lineage>
        <taxon>Eukaryota</taxon>
        <taxon>Viridiplantae</taxon>
        <taxon>Streptophyta</taxon>
        <taxon>Embryophyta</taxon>
        <taxon>Tracheophyta</taxon>
        <taxon>Spermatophyta</taxon>
        <taxon>Magnoliopsida</taxon>
        <taxon>eudicotyledons</taxon>
        <taxon>Gunneridae</taxon>
        <taxon>Pentapetalae</taxon>
        <taxon>asterids</taxon>
        <taxon>lamiids</taxon>
        <taxon>Lamiales</taxon>
        <taxon>Pedaliaceae</taxon>
        <taxon>Sesamum</taxon>
    </lineage>
</organism>
<dbReference type="EMBL" id="JACGWK010001532">
    <property type="protein sequence ID" value="KAL0286539.1"/>
    <property type="molecule type" value="Genomic_DNA"/>
</dbReference>
<evidence type="ECO:0008006" key="2">
    <source>
        <dbReference type="Google" id="ProtNLM"/>
    </source>
</evidence>
<dbReference type="AlphaFoldDB" id="A0AAW2IWB7"/>
<dbReference type="PANTHER" id="PTHR33116">
    <property type="entry name" value="REVERSE TRANSCRIPTASE ZINC-BINDING DOMAIN-CONTAINING PROTEIN-RELATED-RELATED"/>
    <property type="match status" value="1"/>
</dbReference>
<evidence type="ECO:0000313" key="1">
    <source>
        <dbReference type="EMBL" id="KAL0286539.1"/>
    </source>
</evidence>
<reference evidence="1" key="2">
    <citation type="journal article" date="2024" name="Plant">
        <title>Genomic evolution and insights into agronomic trait innovations of Sesamum species.</title>
        <authorList>
            <person name="Miao H."/>
            <person name="Wang L."/>
            <person name="Qu L."/>
            <person name="Liu H."/>
            <person name="Sun Y."/>
            <person name="Le M."/>
            <person name="Wang Q."/>
            <person name="Wei S."/>
            <person name="Zheng Y."/>
            <person name="Lin W."/>
            <person name="Duan Y."/>
            <person name="Cao H."/>
            <person name="Xiong S."/>
            <person name="Wang X."/>
            <person name="Wei L."/>
            <person name="Li C."/>
            <person name="Ma Q."/>
            <person name="Ju M."/>
            <person name="Zhao R."/>
            <person name="Li G."/>
            <person name="Mu C."/>
            <person name="Tian Q."/>
            <person name="Mei H."/>
            <person name="Zhang T."/>
            <person name="Gao T."/>
            <person name="Zhang H."/>
        </authorList>
    </citation>
    <scope>NUCLEOTIDE SEQUENCE</scope>
    <source>
        <strain evidence="1">G01</strain>
    </source>
</reference>
<dbReference type="PANTHER" id="PTHR33116:SF86">
    <property type="entry name" value="REVERSE TRANSCRIPTASE DOMAIN-CONTAINING PROTEIN"/>
    <property type="match status" value="1"/>
</dbReference>
<proteinExistence type="predicted"/>
<gene>
    <name evidence="1" type="ORF">Sangu_2472600</name>
</gene>
<comment type="caution">
    <text evidence="1">The sequence shown here is derived from an EMBL/GenBank/DDBJ whole genome shotgun (WGS) entry which is preliminary data.</text>
</comment>
<protein>
    <recommendedName>
        <fullName evidence="2">Reverse transcriptase</fullName>
    </recommendedName>
</protein>
<reference evidence="1" key="1">
    <citation type="submission" date="2020-06" db="EMBL/GenBank/DDBJ databases">
        <authorList>
            <person name="Li T."/>
            <person name="Hu X."/>
            <person name="Zhang T."/>
            <person name="Song X."/>
            <person name="Zhang H."/>
            <person name="Dai N."/>
            <person name="Sheng W."/>
            <person name="Hou X."/>
            <person name="Wei L."/>
        </authorList>
    </citation>
    <scope>NUCLEOTIDE SEQUENCE</scope>
    <source>
        <strain evidence="1">G01</strain>
        <tissue evidence="1">Leaf</tissue>
    </source>
</reference>